<evidence type="ECO:0000313" key="1">
    <source>
        <dbReference type="EMBL" id="OAY48174.1"/>
    </source>
</evidence>
<protein>
    <submittedName>
        <fullName evidence="1">Uncharacterized protein</fullName>
    </submittedName>
</protein>
<proteinExistence type="predicted"/>
<dbReference type="EMBL" id="CM004392">
    <property type="protein sequence ID" value="OAY48174.1"/>
    <property type="molecule type" value="Genomic_DNA"/>
</dbReference>
<reference evidence="1" key="1">
    <citation type="submission" date="2016-02" db="EMBL/GenBank/DDBJ databases">
        <title>WGS assembly of Manihot esculenta.</title>
        <authorList>
            <person name="Bredeson J.V."/>
            <person name="Prochnik S.E."/>
            <person name="Lyons J.B."/>
            <person name="Schmutz J."/>
            <person name="Grimwood J."/>
            <person name="Vrebalov J."/>
            <person name="Bart R.S."/>
            <person name="Amuge T."/>
            <person name="Ferguson M.E."/>
            <person name="Green R."/>
            <person name="Putnam N."/>
            <person name="Stites J."/>
            <person name="Rounsley S."/>
            <person name="Rokhsar D.S."/>
        </authorList>
    </citation>
    <scope>NUCLEOTIDE SEQUENCE [LARGE SCALE GENOMIC DNA]</scope>
    <source>
        <tissue evidence="1">Leaf</tissue>
    </source>
</reference>
<sequence length="129" mass="14775">MFEEIKALDENHTWELVLSSKKGFERSQQRRPPGCIRGYRRPPGATTCVTWWQARDRSFDPPALARRCSMEGAAEGLWYCQRVAVLRVRAGAMSRMGLSFYSSRFCRWWSSPALAGSRVIIARWAGDES</sequence>
<name>A0A2C9VQR5_MANES</name>
<organism evidence="1">
    <name type="scientific">Manihot esculenta</name>
    <name type="common">Cassava</name>
    <name type="synonym">Jatropha manihot</name>
    <dbReference type="NCBI Taxonomy" id="3983"/>
    <lineage>
        <taxon>Eukaryota</taxon>
        <taxon>Viridiplantae</taxon>
        <taxon>Streptophyta</taxon>
        <taxon>Embryophyta</taxon>
        <taxon>Tracheophyta</taxon>
        <taxon>Spermatophyta</taxon>
        <taxon>Magnoliopsida</taxon>
        <taxon>eudicotyledons</taxon>
        <taxon>Gunneridae</taxon>
        <taxon>Pentapetalae</taxon>
        <taxon>rosids</taxon>
        <taxon>fabids</taxon>
        <taxon>Malpighiales</taxon>
        <taxon>Euphorbiaceae</taxon>
        <taxon>Crotonoideae</taxon>
        <taxon>Manihoteae</taxon>
        <taxon>Manihot</taxon>
    </lineage>
</organism>
<accession>A0A2C9VQR5</accession>
<dbReference type="AlphaFoldDB" id="A0A2C9VQR5"/>
<gene>
    <name evidence="1" type="ORF">MANES_06G137700</name>
</gene>